<reference evidence="1 2" key="1">
    <citation type="submission" date="2017-08" db="EMBL/GenBank/DDBJ databases">
        <title>Genome sequence of Streptomyces albireticuli NRRL B-1670.</title>
        <authorList>
            <person name="Graham D.E."/>
            <person name="Mahan K.M."/>
            <person name="Klingeman D.M."/>
            <person name="Hettich R.L."/>
            <person name="Parry R.J."/>
            <person name="Spain J.C."/>
        </authorList>
    </citation>
    <scope>NUCLEOTIDE SEQUENCE [LARGE SCALE GENOMIC DNA]</scope>
    <source>
        <strain evidence="1 2">NRRL B-1670</strain>
    </source>
</reference>
<dbReference type="AlphaFoldDB" id="A0A2A2CYN1"/>
<evidence type="ECO:0000313" key="2">
    <source>
        <dbReference type="Proteomes" id="UP000218944"/>
    </source>
</evidence>
<proteinExistence type="predicted"/>
<accession>A0A2A2CYN1</accession>
<dbReference type="RefSeq" id="WP_095584143.1">
    <property type="nucleotide sequence ID" value="NZ_JAJQQQ010000026.1"/>
</dbReference>
<dbReference type="Proteomes" id="UP000218944">
    <property type="component" value="Unassembled WGS sequence"/>
</dbReference>
<organism evidence="1 2">
    <name type="scientific">Streptomyces albireticuli</name>
    <dbReference type="NCBI Taxonomy" id="1940"/>
    <lineage>
        <taxon>Bacteria</taxon>
        <taxon>Bacillati</taxon>
        <taxon>Actinomycetota</taxon>
        <taxon>Actinomycetes</taxon>
        <taxon>Kitasatosporales</taxon>
        <taxon>Streptomycetaceae</taxon>
        <taxon>Streptomyces</taxon>
    </lineage>
</organism>
<sequence>MDFYEKRQAEQRMVRALKLKQEIAEYAGDNVTAERMKAKRDEVEAERERQDRALAQTREFKAHKRRERLAMEARAEAEAARVHWFPQA</sequence>
<name>A0A2A2CYN1_9ACTN</name>
<evidence type="ECO:0000313" key="1">
    <source>
        <dbReference type="EMBL" id="PAU45303.1"/>
    </source>
</evidence>
<comment type="caution">
    <text evidence="1">The sequence shown here is derived from an EMBL/GenBank/DDBJ whole genome shotgun (WGS) entry which is preliminary data.</text>
</comment>
<protein>
    <submittedName>
        <fullName evidence="1">Uncharacterized protein</fullName>
    </submittedName>
</protein>
<dbReference type="EMBL" id="NSJV01000569">
    <property type="protein sequence ID" value="PAU45303.1"/>
    <property type="molecule type" value="Genomic_DNA"/>
</dbReference>
<gene>
    <name evidence="1" type="ORF">CK936_30280</name>
</gene>
<keyword evidence="2" id="KW-1185">Reference proteome</keyword>